<dbReference type="Pfam" id="PF01180">
    <property type="entry name" value="DHO_dh"/>
    <property type="match status" value="1"/>
</dbReference>
<dbReference type="InterPro" id="IPR050074">
    <property type="entry name" value="DHO_dehydrogenase"/>
</dbReference>
<dbReference type="EMBL" id="CP011856">
    <property type="protein sequence ID" value="AKM54006.1"/>
    <property type="molecule type" value="Genomic_DNA"/>
</dbReference>
<dbReference type="HAMAP" id="MF_00224">
    <property type="entry name" value="DHO_dh_type1"/>
    <property type="match status" value="1"/>
</dbReference>
<dbReference type="PIRSF" id="PIRSF000164">
    <property type="entry name" value="DHO_oxidase"/>
    <property type="match status" value="1"/>
</dbReference>
<dbReference type="EC" id="1.3.-.-" evidence="9"/>
<dbReference type="PANTHER" id="PTHR48109">
    <property type="entry name" value="DIHYDROOROTATE DEHYDROGENASE (QUINONE), MITOCHONDRIAL-RELATED"/>
    <property type="match status" value="1"/>
</dbReference>
<feature type="binding site" evidence="9">
    <location>
        <begin position="192"/>
        <end position="193"/>
    </location>
    <ligand>
        <name>substrate</name>
    </ligand>
</feature>
<feature type="binding site" evidence="9">
    <location>
        <position position="126"/>
    </location>
    <ligand>
        <name>FMN</name>
        <dbReference type="ChEBI" id="CHEBI:58210"/>
    </ligand>
</feature>
<feature type="binding site" evidence="9">
    <location>
        <position position="191"/>
    </location>
    <ligand>
        <name>FMN</name>
        <dbReference type="ChEBI" id="CHEBI:58210"/>
    </ligand>
</feature>
<evidence type="ECO:0000259" key="10">
    <source>
        <dbReference type="Pfam" id="PF01180"/>
    </source>
</evidence>
<feature type="binding site" evidence="9">
    <location>
        <begin position="68"/>
        <end position="72"/>
    </location>
    <ligand>
        <name>substrate</name>
    </ligand>
</feature>
<dbReference type="UniPathway" id="UPA00070"/>
<comment type="similarity">
    <text evidence="3 9">Belongs to the dihydroorotate dehydrogenase family. Type 1 subfamily.</text>
</comment>
<evidence type="ECO:0000256" key="9">
    <source>
        <dbReference type="HAMAP-Rule" id="MF_00224"/>
    </source>
</evidence>
<keyword evidence="7 9" id="KW-0665">Pyrimidine biosynthesis</keyword>
<organism evidence="11 12">
    <name type="scientific">Spiroplasma eriocheiris</name>
    <dbReference type="NCBI Taxonomy" id="315358"/>
    <lineage>
        <taxon>Bacteria</taxon>
        <taxon>Bacillati</taxon>
        <taxon>Mycoplasmatota</taxon>
        <taxon>Mollicutes</taxon>
        <taxon>Entomoplasmatales</taxon>
        <taxon>Spiroplasmataceae</taxon>
        <taxon>Spiroplasma</taxon>
    </lineage>
</organism>
<feature type="active site" description="Nucleophile" evidence="9">
    <location>
        <position position="129"/>
    </location>
</feature>
<dbReference type="InterPro" id="IPR049622">
    <property type="entry name" value="Dihydroorotate_DH_I"/>
</dbReference>
<feature type="binding site" evidence="9">
    <location>
        <begin position="265"/>
        <end position="266"/>
    </location>
    <ligand>
        <name>FMN</name>
        <dbReference type="ChEBI" id="CHEBI:58210"/>
    </ligand>
</feature>
<protein>
    <recommendedName>
        <fullName evidence="9">Dihydroorotate dehydrogenase</fullName>
        <shortName evidence="9">DHOD</shortName>
        <shortName evidence="9">DHODase</shortName>
        <shortName evidence="9">DHOdehase</shortName>
        <ecNumber evidence="9">1.3.-.-</ecNumber>
    </recommendedName>
</protein>
<comment type="pathway">
    <text evidence="2 9">Pyrimidine metabolism; UMP biosynthesis via de novo pathway.</text>
</comment>
<accession>A0A0H3XJH9</accession>
<evidence type="ECO:0000256" key="1">
    <source>
        <dbReference type="ARBA" id="ARBA00004496"/>
    </source>
</evidence>
<dbReference type="GO" id="GO:0005737">
    <property type="term" value="C:cytoplasm"/>
    <property type="evidence" value="ECO:0007669"/>
    <property type="project" value="UniProtKB-SubCell"/>
</dbReference>
<sequence>MTLKTNFLGYEIKAPITTASGTFGYGECYRNYFDPNELGMLTTKGITLEPRSGNPQIRLAEVKNGLINSIGLENPGFDYFKRNIIPTFKNFTIPIIVNINGKTIEEYLAIAKLINELPEVHIAELNISCPNVKEGGILFGTNLDLTRKVVRAVRGVLTKKKLIVKLSPNVTDIKQFAKVCEEEQADGLSLINTIPAMKINLQTKKPVLANKIGGLSGDCIKPIAVRMVYEVYSAVKIPIIGMGGISSVGDALEFLMAGAAVIAVGTGLFNNPSLVLEIKAGLQKYCQENNLKNISEIVGAAHR</sequence>
<evidence type="ECO:0000256" key="2">
    <source>
        <dbReference type="ARBA" id="ARBA00004725"/>
    </source>
</evidence>
<comment type="catalytic activity">
    <reaction evidence="9">
        <text>(S)-dihydroorotate + A = orotate + AH2</text>
        <dbReference type="Rhea" id="RHEA:18073"/>
        <dbReference type="ChEBI" id="CHEBI:13193"/>
        <dbReference type="ChEBI" id="CHEBI:17499"/>
        <dbReference type="ChEBI" id="CHEBI:30839"/>
        <dbReference type="ChEBI" id="CHEBI:30864"/>
    </reaction>
</comment>
<reference evidence="11 12" key="1">
    <citation type="journal article" date="2015" name="Genome Biol. Evol.">
        <title>Found and Lost: The Fates of Horizontally Acquired Genes in Arthropod-Symbiotic Spiroplasma.</title>
        <authorList>
            <person name="Lo W.S."/>
            <person name="Gasparich G.E."/>
            <person name="Kuo C.H."/>
        </authorList>
    </citation>
    <scope>NUCLEOTIDE SEQUENCE [LARGE SCALE GENOMIC DNA]</scope>
    <source>
        <strain evidence="12">TDA-040725-5</strain>
    </source>
</reference>
<dbReference type="FunFam" id="3.20.20.70:FF:000027">
    <property type="entry name" value="Dihydropyrimidine dehydrogenase [NADP(+)]"/>
    <property type="match status" value="1"/>
</dbReference>
<evidence type="ECO:0000256" key="5">
    <source>
        <dbReference type="ARBA" id="ARBA00022630"/>
    </source>
</evidence>
<evidence type="ECO:0000256" key="8">
    <source>
        <dbReference type="ARBA" id="ARBA00023002"/>
    </source>
</evidence>
<comment type="subcellular location">
    <subcellularLocation>
        <location evidence="1 9">Cytoplasm</location>
    </subcellularLocation>
</comment>
<feature type="binding site" evidence="9">
    <location>
        <position position="98"/>
    </location>
    <ligand>
        <name>FMN</name>
        <dbReference type="ChEBI" id="CHEBI:58210"/>
    </ligand>
</feature>
<dbReference type="KEGG" id="seri:SERIO_v1c04270"/>
<feature type="binding site" evidence="9">
    <location>
        <position position="165"/>
    </location>
    <ligand>
        <name>FMN</name>
        <dbReference type="ChEBI" id="CHEBI:58210"/>
    </ligand>
</feature>
<dbReference type="InterPro" id="IPR005720">
    <property type="entry name" value="Dihydroorotate_DH_cat"/>
</dbReference>
<dbReference type="PANTHER" id="PTHR48109:SF1">
    <property type="entry name" value="DIHYDROOROTATE DEHYDROGENASE (FUMARATE)"/>
    <property type="match status" value="1"/>
</dbReference>
<evidence type="ECO:0000256" key="6">
    <source>
        <dbReference type="ARBA" id="ARBA00022643"/>
    </source>
</evidence>
<dbReference type="InterPro" id="IPR033888">
    <property type="entry name" value="DHOD_1B"/>
</dbReference>
<feature type="binding site" evidence="9">
    <location>
        <position position="20"/>
    </location>
    <ligand>
        <name>FMN</name>
        <dbReference type="ChEBI" id="CHEBI:58210"/>
    </ligand>
</feature>
<dbReference type="SUPFAM" id="SSF51395">
    <property type="entry name" value="FMN-linked oxidoreductases"/>
    <property type="match status" value="1"/>
</dbReference>
<name>A0A0H3XJH9_9MOLU</name>
<dbReference type="GO" id="GO:0006207">
    <property type="term" value="P:'de novo' pyrimidine nucleobase biosynthetic process"/>
    <property type="evidence" value="ECO:0007669"/>
    <property type="project" value="InterPro"/>
</dbReference>
<dbReference type="InterPro" id="IPR013785">
    <property type="entry name" value="Aldolase_TIM"/>
</dbReference>
<dbReference type="STRING" id="315358.SERIO_v1c04270"/>
<evidence type="ECO:0000256" key="3">
    <source>
        <dbReference type="ARBA" id="ARBA00008008"/>
    </source>
</evidence>
<dbReference type="RefSeq" id="WP_047791257.1">
    <property type="nucleotide sequence ID" value="NZ_CP011856.1"/>
</dbReference>
<feature type="binding site" evidence="9">
    <location>
        <position position="44"/>
    </location>
    <ligand>
        <name>substrate</name>
    </ligand>
</feature>
<keyword evidence="8 9" id="KW-0560">Oxidoreductase</keyword>
<feature type="domain" description="Dihydroorotate dehydrogenase catalytic" evidence="10">
    <location>
        <begin position="3"/>
        <end position="284"/>
    </location>
</feature>
<keyword evidence="12" id="KW-1185">Reference proteome</keyword>
<dbReference type="CDD" id="cd04740">
    <property type="entry name" value="DHOD_1B_like"/>
    <property type="match status" value="1"/>
</dbReference>
<dbReference type="PATRIC" id="fig|743698.3.peg.428"/>
<evidence type="ECO:0000256" key="7">
    <source>
        <dbReference type="ARBA" id="ARBA00022975"/>
    </source>
</evidence>
<reference evidence="12" key="2">
    <citation type="submission" date="2015-06" db="EMBL/GenBank/DDBJ databases">
        <title>Complete genome sequence of Spiroplasma eriocheiris TDA-040725-5 (DSM 21848).</title>
        <authorList>
            <person name="Lo W.-S."/>
            <person name="Kuo C.-H."/>
        </authorList>
    </citation>
    <scope>NUCLEOTIDE SEQUENCE [LARGE SCALE GENOMIC DNA]</scope>
    <source>
        <strain evidence="12">TDA-040725-5</strain>
    </source>
</reference>
<keyword evidence="5 9" id="KW-0285">Flavoprotein</keyword>
<keyword evidence="4 9" id="KW-0963">Cytoplasm</keyword>
<evidence type="ECO:0000313" key="11">
    <source>
        <dbReference type="EMBL" id="AKM54006.1"/>
    </source>
</evidence>
<dbReference type="Gene3D" id="3.20.20.70">
    <property type="entry name" value="Aldolase class I"/>
    <property type="match status" value="1"/>
</dbReference>
<comment type="cofactor">
    <cofactor evidence="9">
        <name>FMN</name>
        <dbReference type="ChEBI" id="CHEBI:58210"/>
    </cofactor>
    <text evidence="9">Binds 1 FMN per subunit.</text>
</comment>
<feature type="binding site" evidence="9">
    <location>
        <begin position="44"/>
        <end position="45"/>
    </location>
    <ligand>
        <name>FMN</name>
        <dbReference type="ChEBI" id="CHEBI:58210"/>
    </ligand>
</feature>
<gene>
    <name evidence="11" type="primary">pyrDI</name>
    <name evidence="9" type="synonym">pyrD</name>
    <name evidence="11" type="ORF">SERIO_v1c04270</name>
</gene>
<proteinExistence type="inferred from homology"/>
<feature type="binding site" evidence="9">
    <location>
        <position position="126"/>
    </location>
    <ligand>
        <name>substrate</name>
    </ligand>
</feature>
<dbReference type="GO" id="GO:0004152">
    <property type="term" value="F:dihydroorotate dehydrogenase activity"/>
    <property type="evidence" value="ECO:0007669"/>
    <property type="project" value="UniProtKB-UniRule"/>
</dbReference>
<feature type="binding site" evidence="9">
    <location>
        <begin position="243"/>
        <end position="244"/>
    </location>
    <ligand>
        <name>FMN</name>
        <dbReference type="ChEBI" id="CHEBI:58210"/>
    </ligand>
</feature>
<comment type="function">
    <text evidence="9">Catalyzes the conversion of dihydroorotate to orotate.</text>
</comment>
<dbReference type="Proteomes" id="UP000035661">
    <property type="component" value="Chromosome"/>
</dbReference>
<dbReference type="AlphaFoldDB" id="A0A0H3XJH9"/>
<dbReference type="InterPro" id="IPR001295">
    <property type="entry name" value="Dihydroorotate_DH_CS"/>
</dbReference>
<dbReference type="GO" id="GO:0044205">
    <property type="term" value="P:'de novo' UMP biosynthetic process"/>
    <property type="evidence" value="ECO:0007669"/>
    <property type="project" value="UniProtKB-UniRule"/>
</dbReference>
<dbReference type="NCBIfam" id="TIGR01037">
    <property type="entry name" value="pyrD_sub1_fam"/>
    <property type="match status" value="1"/>
</dbReference>
<dbReference type="InterPro" id="IPR024920">
    <property type="entry name" value="Dihydroorotate_DH_1"/>
</dbReference>
<dbReference type="NCBIfam" id="NF005574">
    <property type="entry name" value="PRK07259.1"/>
    <property type="match status" value="1"/>
</dbReference>
<evidence type="ECO:0000313" key="12">
    <source>
        <dbReference type="Proteomes" id="UP000035661"/>
    </source>
</evidence>
<dbReference type="InterPro" id="IPR012135">
    <property type="entry name" value="Dihydroorotate_DH_1_2"/>
</dbReference>
<evidence type="ECO:0000256" key="4">
    <source>
        <dbReference type="ARBA" id="ARBA00022490"/>
    </source>
</evidence>
<feature type="binding site" evidence="9">
    <location>
        <position position="217"/>
    </location>
    <ligand>
        <name>FMN</name>
        <dbReference type="ChEBI" id="CHEBI:58210"/>
    </ligand>
</feature>
<dbReference type="PROSITE" id="PS00912">
    <property type="entry name" value="DHODEHASE_2"/>
    <property type="match status" value="1"/>
</dbReference>
<keyword evidence="6 9" id="KW-0288">FMN</keyword>